<dbReference type="InterPro" id="IPR014284">
    <property type="entry name" value="RNA_pol_sigma-70_dom"/>
</dbReference>
<dbReference type="Pfam" id="PF08281">
    <property type="entry name" value="Sigma70_r4_2"/>
    <property type="match status" value="1"/>
</dbReference>
<accession>A0ABP7T0L0</accession>
<dbReference type="InterPro" id="IPR039425">
    <property type="entry name" value="RNA_pol_sigma-70-like"/>
</dbReference>
<evidence type="ECO:0000256" key="3">
    <source>
        <dbReference type="ARBA" id="ARBA00023082"/>
    </source>
</evidence>
<evidence type="ECO:0000256" key="2">
    <source>
        <dbReference type="ARBA" id="ARBA00023015"/>
    </source>
</evidence>
<evidence type="ECO:0000313" key="8">
    <source>
        <dbReference type="Proteomes" id="UP001500235"/>
    </source>
</evidence>
<evidence type="ECO:0000256" key="4">
    <source>
        <dbReference type="ARBA" id="ARBA00023163"/>
    </source>
</evidence>
<dbReference type="SUPFAM" id="SSF88659">
    <property type="entry name" value="Sigma3 and sigma4 domains of RNA polymerase sigma factors"/>
    <property type="match status" value="1"/>
</dbReference>
<dbReference type="Pfam" id="PF04542">
    <property type="entry name" value="Sigma70_r2"/>
    <property type="match status" value="1"/>
</dbReference>
<dbReference type="PANTHER" id="PTHR43133:SF62">
    <property type="entry name" value="RNA POLYMERASE SIGMA FACTOR SIGZ"/>
    <property type="match status" value="1"/>
</dbReference>
<dbReference type="EMBL" id="BAABBQ010000001">
    <property type="protein sequence ID" value="GAA4018439.1"/>
    <property type="molecule type" value="Genomic_DNA"/>
</dbReference>
<name>A0ABP7T0L0_9SPHN</name>
<keyword evidence="8" id="KW-1185">Reference proteome</keyword>
<protein>
    <submittedName>
        <fullName evidence="7">Sigma-70 family RNA polymerase sigma factor</fullName>
    </submittedName>
</protein>
<comment type="similarity">
    <text evidence="1">Belongs to the sigma-70 factor family. ECF subfamily.</text>
</comment>
<evidence type="ECO:0000259" key="5">
    <source>
        <dbReference type="Pfam" id="PF04542"/>
    </source>
</evidence>
<dbReference type="InterPro" id="IPR013249">
    <property type="entry name" value="RNA_pol_sigma70_r4_t2"/>
</dbReference>
<keyword evidence="4" id="KW-0804">Transcription</keyword>
<reference evidence="8" key="1">
    <citation type="journal article" date="2019" name="Int. J. Syst. Evol. Microbiol.">
        <title>The Global Catalogue of Microorganisms (GCM) 10K type strain sequencing project: providing services to taxonomists for standard genome sequencing and annotation.</title>
        <authorList>
            <consortium name="The Broad Institute Genomics Platform"/>
            <consortium name="The Broad Institute Genome Sequencing Center for Infectious Disease"/>
            <person name="Wu L."/>
            <person name="Ma J."/>
        </authorList>
    </citation>
    <scope>NUCLEOTIDE SEQUENCE [LARGE SCALE GENOMIC DNA]</scope>
    <source>
        <strain evidence="8">JCM 17563</strain>
    </source>
</reference>
<dbReference type="InterPro" id="IPR036388">
    <property type="entry name" value="WH-like_DNA-bd_sf"/>
</dbReference>
<dbReference type="CDD" id="cd06171">
    <property type="entry name" value="Sigma70_r4"/>
    <property type="match status" value="1"/>
</dbReference>
<organism evidence="7 8">
    <name type="scientific">Sphingomonas swuensis</name>
    <dbReference type="NCBI Taxonomy" id="977800"/>
    <lineage>
        <taxon>Bacteria</taxon>
        <taxon>Pseudomonadati</taxon>
        <taxon>Pseudomonadota</taxon>
        <taxon>Alphaproteobacteria</taxon>
        <taxon>Sphingomonadales</taxon>
        <taxon>Sphingomonadaceae</taxon>
        <taxon>Sphingomonas</taxon>
    </lineage>
</organism>
<gene>
    <name evidence="7" type="ORF">GCM10022280_17430</name>
</gene>
<feature type="domain" description="RNA polymerase sigma factor 70 region 4 type 2" evidence="6">
    <location>
        <begin position="111"/>
        <end position="163"/>
    </location>
</feature>
<dbReference type="RefSeq" id="WP_344707021.1">
    <property type="nucleotide sequence ID" value="NZ_BAABBQ010000001.1"/>
</dbReference>
<dbReference type="InterPro" id="IPR013324">
    <property type="entry name" value="RNA_pol_sigma_r3/r4-like"/>
</dbReference>
<evidence type="ECO:0000259" key="6">
    <source>
        <dbReference type="Pfam" id="PF08281"/>
    </source>
</evidence>
<proteinExistence type="inferred from homology"/>
<dbReference type="Proteomes" id="UP001500235">
    <property type="component" value="Unassembled WGS sequence"/>
</dbReference>
<dbReference type="InterPro" id="IPR013325">
    <property type="entry name" value="RNA_pol_sigma_r2"/>
</dbReference>
<dbReference type="InterPro" id="IPR007627">
    <property type="entry name" value="RNA_pol_sigma70_r2"/>
</dbReference>
<evidence type="ECO:0000256" key="1">
    <source>
        <dbReference type="ARBA" id="ARBA00010641"/>
    </source>
</evidence>
<dbReference type="SUPFAM" id="SSF88946">
    <property type="entry name" value="Sigma2 domain of RNA polymerase sigma factors"/>
    <property type="match status" value="1"/>
</dbReference>
<sequence>MASGDRDALHLLMDRTGAKLFAICLRILGDEAEAEDAVQEVFVSVWHRAGSFDATRASPISWLSAIARNRAIDRLRSSRRVRESASIEAAAHVADDRPDPHALALAGDEARRLYLCMDGLEDRQRGAIRSAFFEGLSYPELAERTSVPLGTMKSWIRRGLQQLKACLDG</sequence>
<keyword evidence="2" id="KW-0805">Transcription regulation</keyword>
<keyword evidence="3" id="KW-0731">Sigma factor</keyword>
<comment type="caution">
    <text evidence="7">The sequence shown here is derived from an EMBL/GenBank/DDBJ whole genome shotgun (WGS) entry which is preliminary data.</text>
</comment>
<evidence type="ECO:0000313" key="7">
    <source>
        <dbReference type="EMBL" id="GAA4018439.1"/>
    </source>
</evidence>
<dbReference type="NCBIfam" id="TIGR02937">
    <property type="entry name" value="sigma70-ECF"/>
    <property type="match status" value="1"/>
</dbReference>
<feature type="domain" description="RNA polymerase sigma-70 region 2" evidence="5">
    <location>
        <begin position="14"/>
        <end position="80"/>
    </location>
</feature>
<dbReference type="Gene3D" id="1.10.1740.10">
    <property type="match status" value="1"/>
</dbReference>
<dbReference type="PANTHER" id="PTHR43133">
    <property type="entry name" value="RNA POLYMERASE ECF-TYPE SIGMA FACTO"/>
    <property type="match status" value="1"/>
</dbReference>
<dbReference type="Gene3D" id="1.10.10.10">
    <property type="entry name" value="Winged helix-like DNA-binding domain superfamily/Winged helix DNA-binding domain"/>
    <property type="match status" value="1"/>
</dbReference>